<sequence length="99" mass="11742">MNSLHRICVTAFSGPEFSADGKTISRKSEENEWYRNQRTIHSNDNLLKLRTSFIFRNTTIQISLNPEKNKKIHEDRMRNSTILRIFERKKKGKISFKSQ</sequence>
<protein>
    <submittedName>
        <fullName evidence="1">Uncharacterized protein</fullName>
    </submittedName>
</protein>
<dbReference type="AlphaFoldDB" id="A0AAV4Q112"/>
<evidence type="ECO:0000313" key="1">
    <source>
        <dbReference type="EMBL" id="GIY02821.1"/>
    </source>
</evidence>
<accession>A0AAV4Q112</accession>
<dbReference type="EMBL" id="BPLR01005506">
    <property type="protein sequence ID" value="GIY02821.1"/>
    <property type="molecule type" value="Genomic_DNA"/>
</dbReference>
<keyword evidence="2" id="KW-1185">Reference proteome</keyword>
<proteinExistence type="predicted"/>
<reference evidence="1 2" key="1">
    <citation type="submission" date="2021-06" db="EMBL/GenBank/DDBJ databases">
        <title>Caerostris extrusa draft genome.</title>
        <authorList>
            <person name="Kono N."/>
            <person name="Arakawa K."/>
        </authorList>
    </citation>
    <scope>NUCLEOTIDE SEQUENCE [LARGE SCALE GENOMIC DNA]</scope>
</reference>
<gene>
    <name evidence="1" type="ORF">CEXT_134901</name>
</gene>
<dbReference type="Proteomes" id="UP001054945">
    <property type="component" value="Unassembled WGS sequence"/>
</dbReference>
<comment type="caution">
    <text evidence="1">The sequence shown here is derived from an EMBL/GenBank/DDBJ whole genome shotgun (WGS) entry which is preliminary data.</text>
</comment>
<evidence type="ECO:0000313" key="2">
    <source>
        <dbReference type="Proteomes" id="UP001054945"/>
    </source>
</evidence>
<organism evidence="1 2">
    <name type="scientific">Caerostris extrusa</name>
    <name type="common">Bark spider</name>
    <name type="synonym">Caerostris bankana</name>
    <dbReference type="NCBI Taxonomy" id="172846"/>
    <lineage>
        <taxon>Eukaryota</taxon>
        <taxon>Metazoa</taxon>
        <taxon>Ecdysozoa</taxon>
        <taxon>Arthropoda</taxon>
        <taxon>Chelicerata</taxon>
        <taxon>Arachnida</taxon>
        <taxon>Araneae</taxon>
        <taxon>Araneomorphae</taxon>
        <taxon>Entelegynae</taxon>
        <taxon>Araneoidea</taxon>
        <taxon>Araneidae</taxon>
        <taxon>Caerostris</taxon>
    </lineage>
</organism>
<name>A0AAV4Q112_CAEEX</name>